<dbReference type="InterPro" id="IPR016773">
    <property type="entry name" value="Fe3_uptake_reg_CjrA_prd"/>
</dbReference>
<dbReference type="RefSeq" id="WP_138214259.1">
    <property type="nucleotide sequence ID" value="NZ_VASG01000003.1"/>
</dbReference>
<dbReference type="PIRSF" id="PIRSF020419">
    <property type="entry name" value="Fe_uptake_reg_CjrA_prd"/>
    <property type="match status" value="1"/>
</dbReference>
<dbReference type="Gene3D" id="3.40.50.11550">
    <property type="match status" value="1"/>
</dbReference>
<accession>A0A5R9A915</accession>
<dbReference type="Proteomes" id="UP000307510">
    <property type="component" value="Unassembled WGS sequence"/>
</dbReference>
<reference evidence="4" key="2">
    <citation type="submission" date="2019-06" db="EMBL/GenBank/DDBJ databases">
        <title>AzeR, a transcriptional regulator that responds to azelaic acid in Pseudomonas nitroreducens.</title>
        <authorList>
            <person name="Bez C."/>
            <person name="Javvadi S.G."/>
            <person name="Bertani I."/>
            <person name="Devescovi G."/>
            <person name="Studholme D.J."/>
            <person name="Geller A."/>
            <person name="Levy A."/>
            <person name="Venturi V."/>
        </authorList>
    </citation>
    <scope>NUCLEOTIDE SEQUENCE [LARGE SCALE GENOMIC DNA]</scope>
    <source>
        <strain evidence="4">DSM 9128</strain>
    </source>
</reference>
<protein>
    <submittedName>
        <fullName evidence="3">Iron(III) ABC transporter</fullName>
    </submittedName>
</protein>
<dbReference type="Pfam" id="PF04187">
    <property type="entry name" value="Cofac_haem_bdg"/>
    <property type="match status" value="1"/>
</dbReference>
<feature type="chain" id="PRO_5024390312" evidence="1">
    <location>
        <begin position="21"/>
        <end position="298"/>
    </location>
</feature>
<proteinExistence type="predicted"/>
<evidence type="ECO:0000313" key="3">
    <source>
        <dbReference type="EMBL" id="TLP75242.1"/>
    </source>
</evidence>
<feature type="domain" description="Haem-binding uptake Tiki superfamily ChaN" evidence="2">
    <location>
        <begin position="56"/>
        <end position="250"/>
    </location>
</feature>
<name>A0A5R9A915_PSENT</name>
<dbReference type="Gene3D" id="1.10.8.760">
    <property type="entry name" value="Haem-binding uptake, Tiki superfamily, ChaN, domain 2"/>
    <property type="match status" value="1"/>
</dbReference>
<evidence type="ECO:0000256" key="1">
    <source>
        <dbReference type="SAM" id="SignalP"/>
    </source>
</evidence>
<keyword evidence="1" id="KW-0732">Signal</keyword>
<dbReference type="CDD" id="cd14727">
    <property type="entry name" value="ChanN-like"/>
    <property type="match status" value="1"/>
</dbReference>
<evidence type="ECO:0000313" key="4">
    <source>
        <dbReference type="Proteomes" id="UP000307510"/>
    </source>
</evidence>
<reference evidence="3 4" key="1">
    <citation type="submission" date="2019-05" db="EMBL/GenBank/DDBJ databases">
        <authorList>
            <person name="Moore K."/>
            <person name="O'Neill P."/>
            <person name="Farbos A."/>
            <person name="Studholme D.J."/>
        </authorList>
    </citation>
    <scope>NUCLEOTIDE SEQUENCE [LARGE SCALE GENOMIC DNA]</scope>
    <source>
        <strain evidence="3 4">DSM 9128</strain>
    </source>
</reference>
<dbReference type="SUPFAM" id="SSF159501">
    <property type="entry name" value="EreA/ChaN-like"/>
    <property type="match status" value="1"/>
</dbReference>
<gene>
    <name evidence="3" type="ORF">FEA48_13695</name>
</gene>
<dbReference type="PROSITE" id="PS51257">
    <property type="entry name" value="PROKAR_LIPOPROTEIN"/>
    <property type="match status" value="1"/>
</dbReference>
<comment type="caution">
    <text evidence="3">The sequence shown here is derived from an EMBL/GenBank/DDBJ whole genome shotgun (WGS) entry which is preliminary data.</text>
</comment>
<dbReference type="InterPro" id="IPR007314">
    <property type="entry name" value="Cofac_haem-bd_dom"/>
</dbReference>
<dbReference type="AlphaFoldDB" id="A0A5R9A915"/>
<dbReference type="EMBL" id="VASG01000003">
    <property type="protein sequence ID" value="TLP75242.1"/>
    <property type="molecule type" value="Genomic_DNA"/>
</dbReference>
<feature type="signal peptide" evidence="1">
    <location>
        <begin position="1"/>
        <end position="20"/>
    </location>
</feature>
<sequence length="298" mass="32437">MKKVLLVPLLALLAACQAQVAAPPLPVWQSREGRNSAELGVIHDLRSGEQLSPGQLLDRLAAAPRVIVGEQHDNPDHHALELWLARALAERRPTGSVLLEMLNPDQQSAVSVAQSSAAKGNTPKDLIGALRWQSGWDWSQYGPLVTWLVKQPAPLLAANLDRSEIMDIYRNKPELQGPASTAAPVRDALLQDIRDSHCGLLPDSQLPAMLAVQQQRDRRLAERFKAAPVPSLLIAGGFHARRDLGVPLHLQDLGAAQGLKVVMLAEVGRAVEPAQADFVWYTPAQPPTDYCAQMRGKL</sequence>
<evidence type="ECO:0000259" key="2">
    <source>
        <dbReference type="Pfam" id="PF04187"/>
    </source>
</evidence>
<organism evidence="3 4">
    <name type="scientific">Pseudomonas nitroreducens</name>
    <dbReference type="NCBI Taxonomy" id="46680"/>
    <lineage>
        <taxon>Bacteria</taxon>
        <taxon>Pseudomonadati</taxon>
        <taxon>Pseudomonadota</taxon>
        <taxon>Gammaproteobacteria</taxon>
        <taxon>Pseudomonadales</taxon>
        <taxon>Pseudomonadaceae</taxon>
        <taxon>Pseudomonas</taxon>
    </lineage>
</organism>